<dbReference type="Proteomes" id="UP000321405">
    <property type="component" value="Unassembled WGS sequence"/>
</dbReference>
<keyword evidence="2" id="KW-1185">Reference proteome</keyword>
<protein>
    <recommendedName>
        <fullName evidence="3">Glutathione S-transferase</fullName>
    </recommendedName>
</protein>
<reference evidence="1 2" key="1">
    <citation type="submission" date="2019-07" db="EMBL/GenBank/DDBJ databases">
        <title>Whole genome shotgun sequence of Swaminathania salitolerans NBRC 104436.</title>
        <authorList>
            <person name="Hosoyama A."/>
            <person name="Uohara A."/>
            <person name="Ohji S."/>
            <person name="Ichikawa N."/>
        </authorList>
    </citation>
    <scope>NUCLEOTIDE SEQUENCE [LARGE SCALE GENOMIC DNA]</scope>
    <source>
        <strain evidence="1 2">NBRC 104436</strain>
    </source>
</reference>
<dbReference type="EMBL" id="BJVC01000002">
    <property type="protein sequence ID" value="GEL01719.1"/>
    <property type="molecule type" value="Genomic_DNA"/>
</dbReference>
<proteinExistence type="predicted"/>
<gene>
    <name evidence="1" type="ORF">SSA02_08820</name>
</gene>
<organism evidence="1 2">
    <name type="scientific">Swaminathania salitolerans</name>
    <dbReference type="NCBI Taxonomy" id="182838"/>
    <lineage>
        <taxon>Bacteria</taxon>
        <taxon>Pseudomonadati</taxon>
        <taxon>Pseudomonadota</taxon>
        <taxon>Alphaproteobacteria</taxon>
        <taxon>Acetobacterales</taxon>
        <taxon>Acetobacteraceae</taxon>
        <taxon>Swaminathania</taxon>
    </lineage>
</organism>
<dbReference type="InterPro" id="IPR036282">
    <property type="entry name" value="Glutathione-S-Trfase_C_sf"/>
</dbReference>
<dbReference type="Gene3D" id="1.20.1050.10">
    <property type="match status" value="1"/>
</dbReference>
<dbReference type="AlphaFoldDB" id="A0A511BN09"/>
<dbReference type="OrthoDB" id="9810080at2"/>
<accession>A0A511BN09</accession>
<dbReference type="SUPFAM" id="SSF47616">
    <property type="entry name" value="GST C-terminal domain-like"/>
    <property type="match status" value="1"/>
</dbReference>
<evidence type="ECO:0008006" key="3">
    <source>
        <dbReference type="Google" id="ProtNLM"/>
    </source>
</evidence>
<name>A0A511BN09_9PROT</name>
<evidence type="ECO:0000313" key="1">
    <source>
        <dbReference type="EMBL" id="GEL01719.1"/>
    </source>
</evidence>
<sequence length="188" mass="21041">MLILRGWIVDERSYAIRLAASLLGIALAEDTDRRAERFGPVLEDETGERAHVGFYDCLSGLATLPRRPWVWPDPSGREMLDWAVDSLERFSAVRRAVLCATRPCDGRTPEILHIYRSLEDRLHDRAMEDGLWLSGPECGFVDVAIFPVAGLARDLGIGMDLYPAIRRFDAGMRRQAGFITMPGIAACH</sequence>
<dbReference type="RefSeq" id="WP_147092740.1">
    <property type="nucleotide sequence ID" value="NZ_BJVC01000002.1"/>
</dbReference>
<evidence type="ECO:0000313" key="2">
    <source>
        <dbReference type="Proteomes" id="UP000321405"/>
    </source>
</evidence>
<comment type="caution">
    <text evidence="1">The sequence shown here is derived from an EMBL/GenBank/DDBJ whole genome shotgun (WGS) entry which is preliminary data.</text>
</comment>